<feature type="domain" description="Calcineurin-like phosphoesterase" evidence="10">
    <location>
        <begin position="93"/>
        <end position="320"/>
    </location>
</feature>
<dbReference type="Pfam" id="PF00149">
    <property type="entry name" value="Metallophos"/>
    <property type="match status" value="1"/>
</dbReference>
<evidence type="ECO:0000256" key="8">
    <source>
        <dbReference type="SAM" id="MobiDB-lite"/>
    </source>
</evidence>
<comment type="catalytic activity">
    <reaction evidence="1">
        <text>a phosphate monoester + H2O = an alcohol + phosphate</text>
        <dbReference type="Rhea" id="RHEA:15017"/>
        <dbReference type="ChEBI" id="CHEBI:15377"/>
        <dbReference type="ChEBI" id="CHEBI:30879"/>
        <dbReference type="ChEBI" id="CHEBI:43474"/>
        <dbReference type="ChEBI" id="CHEBI:67140"/>
        <dbReference type="EC" id="3.1.3.2"/>
    </reaction>
</comment>
<dbReference type="PANTHER" id="PTHR10161">
    <property type="entry name" value="TARTRATE-RESISTANT ACID PHOSPHATASE TYPE 5"/>
    <property type="match status" value="1"/>
</dbReference>
<protein>
    <recommendedName>
        <fullName evidence="3">Tartrate-resistant acid phosphatase type 5</fullName>
        <ecNumber evidence="2">3.1.3.2</ecNumber>
    </recommendedName>
    <alternativeName>
        <fullName evidence="7">Tartrate-resistant acid ATPase</fullName>
    </alternativeName>
    <alternativeName>
        <fullName evidence="6">Type 5 acid phosphatase</fullName>
    </alternativeName>
</protein>
<feature type="transmembrane region" description="Helical" evidence="9">
    <location>
        <begin position="27"/>
        <end position="49"/>
    </location>
</feature>
<reference evidence="12" key="1">
    <citation type="submission" date="2024-02" db="UniProtKB">
        <authorList>
            <consortium name="WormBaseParasite"/>
        </authorList>
    </citation>
    <scope>IDENTIFICATION</scope>
</reference>
<dbReference type="AlphaFoldDB" id="A0AAF3FEA9"/>
<evidence type="ECO:0000259" key="10">
    <source>
        <dbReference type="Pfam" id="PF00149"/>
    </source>
</evidence>
<keyword evidence="4" id="KW-0732">Signal</keyword>
<evidence type="ECO:0000313" key="12">
    <source>
        <dbReference type="WBParaSite" id="MBELARI_LOCUS5288"/>
    </source>
</evidence>
<dbReference type="GO" id="GO:0003993">
    <property type="term" value="F:acid phosphatase activity"/>
    <property type="evidence" value="ECO:0007669"/>
    <property type="project" value="UniProtKB-EC"/>
</dbReference>
<evidence type="ECO:0000256" key="2">
    <source>
        <dbReference type="ARBA" id="ARBA00012646"/>
    </source>
</evidence>
<accession>A0AAF3FEA9</accession>
<dbReference type="SUPFAM" id="SSF56300">
    <property type="entry name" value="Metallo-dependent phosphatases"/>
    <property type="match status" value="1"/>
</dbReference>
<dbReference type="Gene3D" id="3.60.21.10">
    <property type="match status" value="1"/>
</dbReference>
<dbReference type="EC" id="3.1.3.2" evidence="2"/>
<dbReference type="Proteomes" id="UP000887575">
    <property type="component" value="Unassembled WGS sequence"/>
</dbReference>
<evidence type="ECO:0000256" key="5">
    <source>
        <dbReference type="ARBA" id="ARBA00022801"/>
    </source>
</evidence>
<dbReference type="InterPro" id="IPR004843">
    <property type="entry name" value="Calcineurin-like_PHP"/>
</dbReference>
<evidence type="ECO:0000256" key="9">
    <source>
        <dbReference type="SAM" id="Phobius"/>
    </source>
</evidence>
<dbReference type="PANTHER" id="PTHR10161:SF14">
    <property type="entry name" value="TARTRATE-RESISTANT ACID PHOSPHATASE TYPE 5"/>
    <property type="match status" value="1"/>
</dbReference>
<evidence type="ECO:0000256" key="7">
    <source>
        <dbReference type="ARBA" id="ARBA00031589"/>
    </source>
</evidence>
<feature type="compositionally biased region" description="Polar residues" evidence="8">
    <location>
        <begin position="1"/>
        <end position="14"/>
    </location>
</feature>
<evidence type="ECO:0000256" key="1">
    <source>
        <dbReference type="ARBA" id="ARBA00000032"/>
    </source>
</evidence>
<evidence type="ECO:0000313" key="11">
    <source>
        <dbReference type="Proteomes" id="UP000887575"/>
    </source>
</evidence>
<dbReference type="InterPro" id="IPR051558">
    <property type="entry name" value="Metallophosphoesterase_PAP"/>
</dbReference>
<dbReference type="FunFam" id="3.60.21.10:FF:000062">
    <property type="entry name" value="Tartrate-resistant acid phosphatase type 5"/>
    <property type="match status" value="1"/>
</dbReference>
<keyword evidence="11" id="KW-1185">Reference proteome</keyword>
<dbReference type="InterPro" id="IPR024927">
    <property type="entry name" value="Acid_PPase"/>
</dbReference>
<evidence type="ECO:0000256" key="3">
    <source>
        <dbReference type="ARBA" id="ARBA00015822"/>
    </source>
</evidence>
<keyword evidence="9" id="KW-0812">Transmembrane</keyword>
<keyword evidence="9" id="KW-1133">Transmembrane helix</keyword>
<dbReference type="WBParaSite" id="MBELARI_LOCUS5288">
    <property type="protein sequence ID" value="MBELARI_LOCUS5288"/>
    <property type="gene ID" value="MBELARI_LOCUS5288"/>
</dbReference>
<feature type="region of interest" description="Disordered" evidence="8">
    <location>
        <begin position="1"/>
        <end position="21"/>
    </location>
</feature>
<sequence>MQTSSKPSSRQNVISERENPHSTSGGYFCVLMTQTGCCLGLAALLYITLTIGTVEILSLFPKTRAYSQQTPPVVTAEVCSKGSKGCTQKDSALRFLLIGDTGGLPIYPYTTLAQGTVRDTMIRLTEQNKVQLVLNVGDNIYFTGVANEFDARFETSFEEVYNHPIFDGIPFFTIAGNHDHFGNVSAQIAYTKYSRKWMYPDYWYKFNYTLSDGTTIDFLMIDTIVLCGNTADVEYGDLWDLLWKGSKVPDGPKDKKMAEKQWDWIAKTLNESRADYLFVGGHYPVFSMSSHGPTQCLVDRLKPLLEQFSVTAYFAGHDHTLQHLEVPTTDRHSHITYIVSGAASRTDRSTKHKNSVPQGSIKFNYPSGWNPFSQLGFSRGALIYVEINKDRAKFDFLKGNGESKYTMSLMSRKRSVKLDGDEEARTIEL</sequence>
<keyword evidence="9" id="KW-0472">Membrane</keyword>
<keyword evidence="5" id="KW-0378">Hydrolase</keyword>
<dbReference type="InterPro" id="IPR029052">
    <property type="entry name" value="Metallo-depent_PP-like"/>
</dbReference>
<dbReference type="CDD" id="cd07378">
    <property type="entry name" value="MPP_ACP5"/>
    <property type="match status" value="1"/>
</dbReference>
<evidence type="ECO:0000256" key="6">
    <source>
        <dbReference type="ARBA" id="ARBA00029999"/>
    </source>
</evidence>
<name>A0AAF3FEA9_9BILA</name>
<organism evidence="11 12">
    <name type="scientific">Mesorhabditis belari</name>
    <dbReference type="NCBI Taxonomy" id="2138241"/>
    <lineage>
        <taxon>Eukaryota</taxon>
        <taxon>Metazoa</taxon>
        <taxon>Ecdysozoa</taxon>
        <taxon>Nematoda</taxon>
        <taxon>Chromadorea</taxon>
        <taxon>Rhabditida</taxon>
        <taxon>Rhabditina</taxon>
        <taxon>Rhabditomorpha</taxon>
        <taxon>Rhabditoidea</taxon>
        <taxon>Rhabditidae</taxon>
        <taxon>Mesorhabditinae</taxon>
        <taxon>Mesorhabditis</taxon>
    </lineage>
</organism>
<evidence type="ECO:0000256" key="4">
    <source>
        <dbReference type="ARBA" id="ARBA00022729"/>
    </source>
</evidence>
<proteinExistence type="predicted"/>